<name>A0A3L6ZXJ9_9MICO</name>
<comment type="caution">
    <text evidence="2">The sequence shown here is derived from an EMBL/GenBank/DDBJ whole genome shotgun (WGS) entry which is preliminary data.</text>
</comment>
<sequence length="294" mass="32161">MTTKPETELSEVLQDLYLRTPTEFVSVRKSRARSAKDGGNAELARQISRLQKPATGAWLVNLLVARRADDIDRILELGASLRDAEKNLDGDDLRQLGKQRLQLLRALARQGRDLAEKDGQKVSAAAISDVERTLQAAMTDPQAADAVLSGRLVRALSSNGIEPVDLDGAVAEPSVSTPRSRRPALRVVENKKSAEQIAEAERKATEALARAADADSERDAVRKKRTALSEHRIELGKRRQALEDEIAELARDIAATEREDESLGRTAASADHAAEVAGRAAERASERLRRLRES</sequence>
<gene>
    <name evidence="2" type="ORF">D9V29_04980</name>
</gene>
<feature type="region of interest" description="Disordered" evidence="1">
    <location>
        <begin position="255"/>
        <end position="294"/>
    </location>
</feature>
<dbReference type="Proteomes" id="UP000270299">
    <property type="component" value="Unassembled WGS sequence"/>
</dbReference>
<proteinExistence type="predicted"/>
<evidence type="ECO:0000256" key="1">
    <source>
        <dbReference type="SAM" id="MobiDB-lite"/>
    </source>
</evidence>
<evidence type="ECO:0000313" key="2">
    <source>
        <dbReference type="EMBL" id="RLP72498.1"/>
    </source>
</evidence>
<organism evidence="2 3">
    <name type="scientific">Mycetocola manganoxydans</name>
    <dbReference type="NCBI Taxonomy" id="699879"/>
    <lineage>
        <taxon>Bacteria</taxon>
        <taxon>Bacillati</taxon>
        <taxon>Actinomycetota</taxon>
        <taxon>Actinomycetes</taxon>
        <taxon>Micrococcales</taxon>
        <taxon>Microbacteriaceae</taxon>
        <taxon>Mycetocola</taxon>
    </lineage>
</organism>
<dbReference type="RefSeq" id="WP_121672218.1">
    <property type="nucleotide sequence ID" value="NZ_BMXM01000001.1"/>
</dbReference>
<protein>
    <submittedName>
        <fullName evidence="2">Uncharacterized protein</fullName>
    </submittedName>
</protein>
<dbReference type="OrthoDB" id="3541690at2"/>
<reference evidence="2 3" key="1">
    <citation type="submission" date="2018-10" db="EMBL/GenBank/DDBJ databases">
        <authorList>
            <person name="Li J."/>
        </authorList>
    </citation>
    <scope>NUCLEOTIDE SEQUENCE [LARGE SCALE GENOMIC DNA]</scope>
    <source>
        <strain evidence="2 3">CCTCC AB209002</strain>
    </source>
</reference>
<keyword evidence="3" id="KW-1185">Reference proteome</keyword>
<dbReference type="AlphaFoldDB" id="A0A3L6ZXJ9"/>
<feature type="compositionally biased region" description="Basic and acidic residues" evidence="1">
    <location>
        <begin position="280"/>
        <end position="294"/>
    </location>
</feature>
<accession>A0A3L6ZXJ9</accession>
<evidence type="ECO:0000313" key="3">
    <source>
        <dbReference type="Proteomes" id="UP000270299"/>
    </source>
</evidence>
<dbReference type="EMBL" id="RCUV01000005">
    <property type="protein sequence ID" value="RLP72498.1"/>
    <property type="molecule type" value="Genomic_DNA"/>
</dbReference>